<feature type="domain" description="Glycogen debranching enzyme central" evidence="5">
    <location>
        <begin position="768"/>
        <end position="1017"/>
    </location>
</feature>
<dbReference type="PANTHER" id="PTHR10569:SF2">
    <property type="entry name" value="GLYCOGEN DEBRANCHING ENZYME"/>
    <property type="match status" value="1"/>
</dbReference>
<dbReference type="InterPro" id="IPR032792">
    <property type="entry name" value="AGL_glucanoTrfase"/>
</dbReference>
<dbReference type="STRING" id="670386.D3AZS3"/>
<dbReference type="RefSeq" id="XP_020436660.1">
    <property type="nucleotide sequence ID" value="XM_020572543.1"/>
</dbReference>
<feature type="region of interest" description="Disordered" evidence="1">
    <location>
        <begin position="1"/>
        <end position="26"/>
    </location>
</feature>
<dbReference type="InterPro" id="IPR017853">
    <property type="entry name" value="GH"/>
</dbReference>
<feature type="domain" description="Glycogen debranching enzyme glucanotransferase" evidence="4">
    <location>
        <begin position="182"/>
        <end position="617"/>
    </location>
</feature>
<dbReference type="Pfam" id="PF06202">
    <property type="entry name" value="GDE_C"/>
    <property type="match status" value="2"/>
</dbReference>
<dbReference type="GO" id="GO:0004134">
    <property type="term" value="F:4-alpha-glucanotransferase activity"/>
    <property type="evidence" value="ECO:0007669"/>
    <property type="project" value="InterPro"/>
</dbReference>
<dbReference type="InterPro" id="IPR032790">
    <property type="entry name" value="GDE_C"/>
</dbReference>
<dbReference type="InterPro" id="IPR032788">
    <property type="entry name" value="AGL_central"/>
</dbReference>
<gene>
    <name evidence="6" type="primary">agl</name>
    <name evidence="6" type="ORF">PPL_01536</name>
</gene>
<comment type="caution">
    <text evidence="6">The sequence shown here is derived from an EMBL/GenBank/DDBJ whole genome shotgun (WGS) entry which is preliminary data.</text>
</comment>
<sequence length="1473" mass="166906">MIDNQSDKSALGSTTNNNNNNNNKTGIMLNQQQSTSTTANNNNVKKIGESQSDVFSITLTGNTGSEPPFSNKGLVLPRFGTLRIVVPCGLEAAAGQPQLYCNYPASGAQFSRTQYSLIKSPTTYNGHDDIVFNLKITHHGCFDYYLEWSAPSSPSSDKKIVKRGSIGSFQIHPNLSINGRPLQPDGIVLQTVLTKCLGTLDSWNDYIKTASETGYNMIHYTPVQEIGASGSCYSIFDQLSIAPSLWPAGKAPADQNQRLDALEKVIRESERNHGCISMIDLVWNHTSFNSNWLKQHPEAGYNPDNSPHLKAAVEVDQALNRYSKSIEGTSIVSLEQLDNLITHIGDSCLNPLKLWEYYVLDVSREMESFNQKYPATVPTINPEMPFNSPFMPISPKNANENADLVNQIQKKGLIRNPNYERFSMTIDLEFTFKLLNGNATFKNYTMEEKKQRYEDLLRLINLNLYREYDGDHDAILNNVRERIKYERLAAHGPRLGPISSSKPMLASYFTIVECDDGRRVPLANNGWIFNYNPAVDFASKDSRAYLRRDVIVWGDCVKMRYGQKPEDNPWLWQHMRTYTERMAKLFHAIRIDNCHSTPINVAQYLLDAARAVRPTIYVTCELFTGSEEADSEFVKRLGINSLIREAMQCHDSWELGRVCHRYGGQPIASFVSPTVEGRHFHSVSNQPYDVNSLKPHLPPALFMDCTHDNETPAQKRTVADTLPNSAIVAMTVSAIGSTHGYDEIYPSTIDLVHETRTYQKQSGDNKSGLFPLKTLLNKLHVEMADNQYSEVHIHQEHNVIMVQRFSPKLNRSVFLVAHTAFTVDNPEDILLPEVINIPCKVTEFIVGARITNSHDWHRNDQLLTGVNIDVETYYGNSVFDKYCYIENDYSLERNLKLKLKDFPPGAILLFRGEVPAECTTAMNQLDVALSEVSALDNAIRSFTLLDMNTILFKHPEEERVNGGGGYNIPNYGTLPFCGIQGFATILNRISEWNDLSHPLCNNLREGNWAMDYIMMRLNNNPAYKPLIEWFNHSFWLVKQIPRHFIPKYFNAVVLTAYRSIVDKAISLMSPFVIESNWFVKALALASIEFYGVCTPLINNPIVLESFKNPQASLCAGLPHFCAGYMRSWGRDTFIALRGVMLSTGRLDEAKQLIVGYGSSTQFGLIPNLLDSGNRPRYNARDSTWWYLKSIQDYSDLLASDTERKTFLATRVFRLFPSDPNQPYSTVAELIQEIMQCHAQGIKFREPFAGREIDEKMKDEGFNINITLNRDNGFLYGGNQFNCGTWMDKMGESAKAHNYGDPATPRDGAPIEITAMLFSTLKWLAKINQSGIYPHSSVKVSGSDLKFSEWQKLIQDNFELFYYIPSSSEDKKYKINTSFVRRRYIYKDTVGSSSQYTDYQFRPNQLVAMSFAPELFNREKAQKTLDLTYIQQSSYASLPELTNRDGAYCRDSCDSQAWSIGTIIASLCYLNNHK</sequence>
<dbReference type="CDD" id="cd11327">
    <property type="entry name" value="AmyAc_Glg_debranch_2"/>
    <property type="match status" value="1"/>
</dbReference>
<reference evidence="6 7" key="1">
    <citation type="journal article" date="2011" name="Genome Res.">
        <title>Phylogeny-wide analysis of social amoeba genomes highlights ancient origins for complex intercellular communication.</title>
        <authorList>
            <person name="Heidel A.J."/>
            <person name="Lawal H.M."/>
            <person name="Felder M."/>
            <person name="Schilde C."/>
            <person name="Helps N.R."/>
            <person name="Tunggal B."/>
            <person name="Rivero F."/>
            <person name="John U."/>
            <person name="Schleicher M."/>
            <person name="Eichinger L."/>
            <person name="Platzer M."/>
            <person name="Noegel A.A."/>
            <person name="Schaap P."/>
            <person name="Gloeckner G."/>
        </authorList>
    </citation>
    <scope>NUCLEOTIDE SEQUENCE [LARGE SCALE GENOMIC DNA]</scope>
    <source>
        <strain evidence="7">ATCC 26659 / Pp 5 / PN500</strain>
    </source>
</reference>
<dbReference type="Pfam" id="PF14699">
    <property type="entry name" value="hGDE_N"/>
    <property type="match status" value="1"/>
</dbReference>
<evidence type="ECO:0000313" key="7">
    <source>
        <dbReference type="Proteomes" id="UP000001396"/>
    </source>
</evidence>
<evidence type="ECO:0000259" key="2">
    <source>
        <dbReference type="Pfam" id="PF06202"/>
    </source>
</evidence>
<evidence type="ECO:0000313" key="6">
    <source>
        <dbReference type="EMBL" id="EFA84547.1"/>
    </source>
</evidence>
<proteinExistence type="predicted"/>
<evidence type="ECO:0000259" key="3">
    <source>
        <dbReference type="Pfam" id="PF14699"/>
    </source>
</evidence>
<dbReference type="SUPFAM" id="SSF48208">
    <property type="entry name" value="Six-hairpin glycosidases"/>
    <property type="match status" value="1"/>
</dbReference>
<dbReference type="Gene3D" id="3.20.20.80">
    <property type="entry name" value="Glycosidases"/>
    <property type="match status" value="2"/>
</dbReference>
<feature type="domain" description="Glycogen debranching enzyme C-terminal" evidence="2">
    <location>
        <begin position="1107"/>
        <end position="1426"/>
    </location>
</feature>
<feature type="domain" description="Glycogen debranching enzyme C-terminal" evidence="2">
    <location>
        <begin position="1427"/>
        <end position="1463"/>
    </location>
</feature>
<dbReference type="GO" id="GO:0004135">
    <property type="term" value="F:amylo-alpha-1,6-glucosidase activity"/>
    <property type="evidence" value="ECO:0007669"/>
    <property type="project" value="InterPro"/>
</dbReference>
<evidence type="ECO:0000259" key="5">
    <source>
        <dbReference type="Pfam" id="PF14702"/>
    </source>
</evidence>
<dbReference type="InterPro" id="IPR029436">
    <property type="entry name" value="AGL_euk_N"/>
</dbReference>
<dbReference type="InterPro" id="IPR010401">
    <property type="entry name" value="AGL/Gdb1"/>
</dbReference>
<dbReference type="GeneID" id="31357065"/>
<dbReference type="InParanoid" id="D3AZS3"/>
<accession>D3AZS3</accession>
<dbReference type="GO" id="GO:0005980">
    <property type="term" value="P:glycogen catabolic process"/>
    <property type="evidence" value="ECO:0007669"/>
    <property type="project" value="InterPro"/>
</dbReference>
<dbReference type="InterPro" id="IPR008928">
    <property type="entry name" value="6-hairpin_glycosidase_sf"/>
</dbReference>
<name>D3AZS3_HETP5</name>
<dbReference type="SUPFAM" id="SSF51445">
    <property type="entry name" value="(Trans)glycosidases"/>
    <property type="match status" value="1"/>
</dbReference>
<evidence type="ECO:0000259" key="4">
    <source>
        <dbReference type="Pfam" id="PF14701"/>
    </source>
</evidence>
<dbReference type="FunCoup" id="D3AZS3">
    <property type="interactions" value="247"/>
</dbReference>
<dbReference type="Pfam" id="PF14701">
    <property type="entry name" value="hDGE_amylase"/>
    <property type="match status" value="1"/>
</dbReference>
<dbReference type="FunFam" id="3.20.20.80:FF:000242">
    <property type="entry name" value="Glycogen debranching enzyme Gdb1, putative"/>
    <property type="match status" value="1"/>
</dbReference>
<organism evidence="6 7">
    <name type="scientific">Heterostelium pallidum (strain ATCC 26659 / Pp 5 / PN500)</name>
    <name type="common">Cellular slime mold</name>
    <name type="synonym">Polysphondylium pallidum</name>
    <dbReference type="NCBI Taxonomy" id="670386"/>
    <lineage>
        <taxon>Eukaryota</taxon>
        <taxon>Amoebozoa</taxon>
        <taxon>Evosea</taxon>
        <taxon>Eumycetozoa</taxon>
        <taxon>Dictyostelia</taxon>
        <taxon>Acytosteliales</taxon>
        <taxon>Acytosteliaceae</taxon>
        <taxon>Heterostelium</taxon>
    </lineage>
</organism>
<keyword evidence="7" id="KW-1185">Reference proteome</keyword>
<feature type="domain" description="Eukaryotic glycogen debranching enzyme N-terminal" evidence="3">
    <location>
        <begin position="93"/>
        <end position="178"/>
    </location>
</feature>
<dbReference type="OMA" id="YEEGHVH"/>
<dbReference type="PANTHER" id="PTHR10569">
    <property type="entry name" value="GLYCOGEN DEBRANCHING ENZYME"/>
    <property type="match status" value="1"/>
</dbReference>
<dbReference type="Proteomes" id="UP000001396">
    <property type="component" value="Unassembled WGS sequence"/>
</dbReference>
<protein>
    <submittedName>
        <fullName evidence="6">Glycogen debranching enzyme</fullName>
    </submittedName>
</protein>
<dbReference type="EMBL" id="ADBJ01000008">
    <property type="protein sequence ID" value="EFA84547.1"/>
    <property type="molecule type" value="Genomic_DNA"/>
</dbReference>
<dbReference type="Pfam" id="PF14702">
    <property type="entry name" value="hGDE_central"/>
    <property type="match status" value="1"/>
</dbReference>
<evidence type="ECO:0000256" key="1">
    <source>
        <dbReference type="SAM" id="MobiDB-lite"/>
    </source>
</evidence>